<dbReference type="Proteomes" id="UP000004828">
    <property type="component" value="Unassembled WGS sequence"/>
</dbReference>
<comment type="caution">
    <text evidence="6">The sequence shown here is derived from an EMBL/GenBank/DDBJ whole genome shotgun (WGS) entry which is preliminary data.</text>
</comment>
<gene>
    <name evidence="6" type="ORF">ROSINTL182_08667</name>
</gene>
<evidence type="ECO:0000256" key="2">
    <source>
        <dbReference type="PROSITE-ProRule" id="PRU00284"/>
    </source>
</evidence>
<dbReference type="GO" id="GO:0016020">
    <property type="term" value="C:membrane"/>
    <property type="evidence" value="ECO:0007669"/>
    <property type="project" value="InterPro"/>
</dbReference>
<dbReference type="AlphaFoldDB" id="C7GFG0"/>
<dbReference type="InterPro" id="IPR004089">
    <property type="entry name" value="MCPsignal_dom"/>
</dbReference>
<evidence type="ECO:0000256" key="1">
    <source>
        <dbReference type="ARBA" id="ARBA00023224"/>
    </source>
</evidence>
<dbReference type="PANTHER" id="PTHR32089">
    <property type="entry name" value="METHYL-ACCEPTING CHEMOTAXIS PROTEIN MCPB"/>
    <property type="match status" value="1"/>
</dbReference>
<dbReference type="RefSeq" id="WP_006858741.1">
    <property type="nucleotide sequence ID" value="NZ_GG692742.1"/>
</dbReference>
<evidence type="ECO:0000256" key="3">
    <source>
        <dbReference type="SAM" id="Coils"/>
    </source>
</evidence>
<evidence type="ECO:0000259" key="5">
    <source>
        <dbReference type="PROSITE" id="PS50111"/>
    </source>
</evidence>
<dbReference type="Pfam" id="PF00015">
    <property type="entry name" value="MCPsignal"/>
    <property type="match status" value="1"/>
</dbReference>
<sequence>MIATLEMGLEYLLVGVQTDAHFITYVLIVLVALQIPYYDEGGLKRTCVGVSILYVIVTIVQGIKGITVLNVDTICSVVGVLGVLFMVSRIGKITLLFNADALGSIDEEHKKQNEILQGVLEISKTVQEESVKSSSLIGKLVETTNSVTGSMQEITTASGMNANSIEEQNTMTATIQDAIEETSERSKQMVDIAMNSNDSIQENMRVMDELKDQAEQITNTNHDVTEAMTKLQDKTKEVEEIAGMILNISSQTNLLALNASIESARAGEAGRGFAVVAEQIRQLAEQTKNSTEEITRITNELNANANDVVVSVEGSVQATEDQKEKILAASETFNLLNKNIGELVAHIEEVNKKVSGLSDSNNKIVVNCSQLSAATEEVTASAEQVHTLSEENLDVAKQVQNAVEKIHSTADDIKKFLH</sequence>
<evidence type="ECO:0000256" key="4">
    <source>
        <dbReference type="SAM" id="Phobius"/>
    </source>
</evidence>
<dbReference type="SMART" id="SM00283">
    <property type="entry name" value="MA"/>
    <property type="match status" value="1"/>
</dbReference>
<proteinExistence type="predicted"/>
<dbReference type="EMBL" id="ABYJ02000204">
    <property type="protein sequence ID" value="EEU99448.1"/>
    <property type="molecule type" value="Genomic_DNA"/>
</dbReference>
<dbReference type="PANTHER" id="PTHR32089:SF112">
    <property type="entry name" value="LYSOZYME-LIKE PROTEIN-RELATED"/>
    <property type="match status" value="1"/>
</dbReference>
<keyword evidence="4" id="KW-1133">Transmembrane helix</keyword>
<dbReference type="SUPFAM" id="SSF58104">
    <property type="entry name" value="Methyl-accepting chemotaxis protein (MCP) signaling domain"/>
    <property type="match status" value="1"/>
</dbReference>
<dbReference type="HOGENOM" id="CLU_000445_107_18_9"/>
<evidence type="ECO:0000313" key="6">
    <source>
        <dbReference type="EMBL" id="EEU99448.1"/>
    </source>
</evidence>
<evidence type="ECO:0000313" key="7">
    <source>
        <dbReference type="Proteomes" id="UP000004828"/>
    </source>
</evidence>
<name>C7GFG0_9FIRM</name>
<feature type="coiled-coil region" evidence="3">
    <location>
        <begin position="200"/>
        <end position="234"/>
    </location>
</feature>
<dbReference type="PROSITE" id="PS50111">
    <property type="entry name" value="CHEMOTAXIS_TRANSDUC_2"/>
    <property type="match status" value="1"/>
</dbReference>
<keyword evidence="4" id="KW-0472">Membrane</keyword>
<keyword evidence="3" id="KW-0175">Coiled coil</keyword>
<dbReference type="GO" id="GO:0007165">
    <property type="term" value="P:signal transduction"/>
    <property type="evidence" value="ECO:0007669"/>
    <property type="project" value="UniProtKB-KW"/>
</dbReference>
<keyword evidence="4" id="KW-0812">Transmembrane</keyword>
<feature type="transmembrane region" description="Helical" evidence="4">
    <location>
        <begin position="20"/>
        <end position="38"/>
    </location>
</feature>
<reference evidence="6 7" key="1">
    <citation type="submission" date="2009-08" db="EMBL/GenBank/DDBJ databases">
        <authorList>
            <person name="Weinstock G."/>
            <person name="Sodergren E."/>
            <person name="Clifton S."/>
            <person name="Fulton L."/>
            <person name="Fulton B."/>
            <person name="Courtney L."/>
            <person name="Fronick C."/>
            <person name="Harrison M."/>
            <person name="Strong C."/>
            <person name="Farmer C."/>
            <person name="Delahaunty K."/>
            <person name="Markovic C."/>
            <person name="Hall O."/>
            <person name="Minx P."/>
            <person name="Tomlinson C."/>
            <person name="Mitreva M."/>
            <person name="Nelson J."/>
            <person name="Hou S."/>
            <person name="Wollam A."/>
            <person name="Pepin K.H."/>
            <person name="Johnson M."/>
            <person name="Bhonagiri V."/>
            <person name="Nash W.E."/>
            <person name="Warren W."/>
            <person name="Chinwalla A."/>
            <person name="Mardis E.R."/>
            <person name="Wilson R.K."/>
        </authorList>
    </citation>
    <scope>NUCLEOTIDE SEQUENCE [LARGE SCALE GENOMIC DNA]</scope>
    <source>
        <strain evidence="6 7">L1-82</strain>
    </source>
</reference>
<keyword evidence="1 2" id="KW-0807">Transducer</keyword>
<organism evidence="6 7">
    <name type="scientific">Roseburia intestinalis L1-82</name>
    <dbReference type="NCBI Taxonomy" id="536231"/>
    <lineage>
        <taxon>Bacteria</taxon>
        <taxon>Bacillati</taxon>
        <taxon>Bacillota</taxon>
        <taxon>Clostridia</taxon>
        <taxon>Lachnospirales</taxon>
        <taxon>Lachnospiraceae</taxon>
        <taxon>Roseburia</taxon>
    </lineage>
</organism>
<feature type="domain" description="Methyl-accepting transducer" evidence="5">
    <location>
        <begin position="136"/>
        <end position="386"/>
    </location>
</feature>
<dbReference type="Gene3D" id="1.10.287.950">
    <property type="entry name" value="Methyl-accepting chemotaxis protein"/>
    <property type="match status" value="1"/>
</dbReference>
<feature type="transmembrane region" description="Helical" evidence="4">
    <location>
        <begin position="45"/>
        <end position="63"/>
    </location>
</feature>
<accession>C7GFG0</accession>
<protein>
    <submittedName>
        <fullName evidence="6">Methyl-accepting chemotaxis protein signaling domain protein</fullName>
    </submittedName>
</protein>